<accession>A0A2T3A106</accession>
<gene>
    <name evidence="3" type="ORF">BD289DRAFT_52176</name>
</gene>
<reference evidence="3 4" key="1">
    <citation type="journal article" date="2018" name="Mycol. Prog.">
        <title>Coniella lustricola, a new species from submerged detritus.</title>
        <authorList>
            <person name="Raudabaugh D.B."/>
            <person name="Iturriaga T."/>
            <person name="Carver A."/>
            <person name="Mondo S."/>
            <person name="Pangilinan J."/>
            <person name="Lipzen A."/>
            <person name="He G."/>
            <person name="Amirebrahimi M."/>
            <person name="Grigoriev I.V."/>
            <person name="Miller A.N."/>
        </authorList>
    </citation>
    <scope>NUCLEOTIDE SEQUENCE [LARGE SCALE GENOMIC DNA]</scope>
    <source>
        <strain evidence="3 4">B22-T-1</strain>
    </source>
</reference>
<feature type="region of interest" description="Disordered" evidence="1">
    <location>
        <begin position="80"/>
        <end position="103"/>
    </location>
</feature>
<evidence type="ECO:0000256" key="1">
    <source>
        <dbReference type="SAM" id="MobiDB-lite"/>
    </source>
</evidence>
<dbReference type="Proteomes" id="UP000241462">
    <property type="component" value="Unassembled WGS sequence"/>
</dbReference>
<evidence type="ECO:0000313" key="4">
    <source>
        <dbReference type="Proteomes" id="UP000241462"/>
    </source>
</evidence>
<evidence type="ECO:0000313" key="3">
    <source>
        <dbReference type="EMBL" id="PSR80861.1"/>
    </source>
</evidence>
<dbReference type="EMBL" id="KZ678517">
    <property type="protein sequence ID" value="PSR80861.1"/>
    <property type="molecule type" value="Genomic_DNA"/>
</dbReference>
<keyword evidence="2" id="KW-0732">Signal</keyword>
<keyword evidence="4" id="KW-1185">Reference proteome</keyword>
<feature type="signal peptide" evidence="2">
    <location>
        <begin position="1"/>
        <end position="16"/>
    </location>
</feature>
<dbReference type="AlphaFoldDB" id="A0A2T3A106"/>
<name>A0A2T3A106_9PEZI</name>
<feature type="chain" id="PRO_5015498448" evidence="2">
    <location>
        <begin position="17"/>
        <end position="103"/>
    </location>
</feature>
<dbReference type="InParanoid" id="A0A2T3A106"/>
<organism evidence="3 4">
    <name type="scientific">Coniella lustricola</name>
    <dbReference type="NCBI Taxonomy" id="2025994"/>
    <lineage>
        <taxon>Eukaryota</taxon>
        <taxon>Fungi</taxon>
        <taxon>Dikarya</taxon>
        <taxon>Ascomycota</taxon>
        <taxon>Pezizomycotina</taxon>
        <taxon>Sordariomycetes</taxon>
        <taxon>Sordariomycetidae</taxon>
        <taxon>Diaporthales</taxon>
        <taxon>Schizoparmaceae</taxon>
        <taxon>Coniella</taxon>
    </lineage>
</organism>
<proteinExistence type="predicted"/>
<evidence type="ECO:0000256" key="2">
    <source>
        <dbReference type="SAM" id="SignalP"/>
    </source>
</evidence>
<sequence>MFLASFSLSFFPFFSSFFFPLQSFRSKFLGNSQIKDDAQCVEKAWLTGSGGKYEQKNNKKPINHKNLQIRNMALDRVIGKDVDKKKKKKNKTTTSKIANTRSS</sequence>
<protein>
    <submittedName>
        <fullName evidence="3">Uncharacterized protein</fullName>
    </submittedName>
</protein>